<accession>A0A2S9JQP0</accession>
<dbReference type="InterPro" id="IPR051613">
    <property type="entry name" value="ABC_transp_permease_HisMQ"/>
</dbReference>
<dbReference type="GO" id="GO:0022857">
    <property type="term" value="F:transmembrane transporter activity"/>
    <property type="evidence" value="ECO:0007669"/>
    <property type="project" value="InterPro"/>
</dbReference>
<dbReference type="InterPro" id="IPR010065">
    <property type="entry name" value="AA_ABC_transptr_permease_3TM"/>
</dbReference>
<evidence type="ECO:0000313" key="11">
    <source>
        <dbReference type="EMBL" id="PRD55553.1"/>
    </source>
</evidence>
<evidence type="ECO:0000256" key="1">
    <source>
        <dbReference type="ARBA" id="ARBA00004429"/>
    </source>
</evidence>
<keyword evidence="8 9" id="KW-0472">Membrane</keyword>
<evidence type="ECO:0000256" key="3">
    <source>
        <dbReference type="ARBA" id="ARBA00022448"/>
    </source>
</evidence>
<dbReference type="Gene3D" id="1.10.3720.10">
    <property type="entry name" value="MetI-like"/>
    <property type="match status" value="1"/>
</dbReference>
<dbReference type="InterPro" id="IPR035906">
    <property type="entry name" value="MetI-like_sf"/>
</dbReference>
<comment type="similarity">
    <text evidence="2">Belongs to the binding-protein-dependent transport system permease family. HisMQ subfamily.</text>
</comment>
<evidence type="ECO:0000256" key="9">
    <source>
        <dbReference type="RuleBase" id="RU363032"/>
    </source>
</evidence>
<dbReference type="EMBL" id="PVBT01000002">
    <property type="protein sequence ID" value="PRD55553.1"/>
    <property type="molecule type" value="Genomic_DNA"/>
</dbReference>
<dbReference type="PANTHER" id="PTHR30133">
    <property type="entry name" value="CATIONIC AMINO ACID TRANSPORTER, MEMBRANE COMPONENT"/>
    <property type="match status" value="1"/>
</dbReference>
<feature type="transmembrane region" description="Helical" evidence="9">
    <location>
        <begin position="28"/>
        <end position="56"/>
    </location>
</feature>
<evidence type="ECO:0000256" key="7">
    <source>
        <dbReference type="ARBA" id="ARBA00022989"/>
    </source>
</evidence>
<dbReference type="OrthoDB" id="9815029at2"/>
<evidence type="ECO:0000313" key="12">
    <source>
        <dbReference type="Proteomes" id="UP000238563"/>
    </source>
</evidence>
<dbReference type="AlphaFoldDB" id="A0A2S9JQP0"/>
<feature type="transmembrane region" description="Helical" evidence="9">
    <location>
        <begin position="210"/>
        <end position="235"/>
    </location>
</feature>
<keyword evidence="12" id="KW-1185">Reference proteome</keyword>
<dbReference type="CDD" id="cd06261">
    <property type="entry name" value="TM_PBP2"/>
    <property type="match status" value="1"/>
</dbReference>
<evidence type="ECO:0000259" key="10">
    <source>
        <dbReference type="PROSITE" id="PS50928"/>
    </source>
</evidence>
<evidence type="ECO:0000256" key="8">
    <source>
        <dbReference type="ARBA" id="ARBA00023136"/>
    </source>
</evidence>
<name>A0A2S9JQP0_9HYPH</name>
<comment type="subcellular location">
    <subcellularLocation>
        <location evidence="1">Cell inner membrane</location>
        <topology evidence="1">Multi-pass membrane protein</topology>
    </subcellularLocation>
    <subcellularLocation>
        <location evidence="9">Cell membrane</location>
        <topology evidence="9">Multi-pass membrane protein</topology>
    </subcellularLocation>
</comment>
<sequence length="251" mass="26770">MIENIAAYLDHVVSQGILSLSPPGWGGALLVGLLHTITIVSGAYIIAIVLGILGATGKIYGGPLIRDWLSVYTTLIRAVPELVLILILFYAVPKIINDLLVASGLARIGFSPTVVGMLVLGVVIGAYMTEIFRGAIIAVSRGQTEAALAFGMSTYHRAVRITLPQMLANALPGMANLWLSATKDTALLAVIGFNELTLVTKQAAGSTRAFFTFFIASGCLYLLVSVLSTQLFAWAERRARRGAPEIRRGKV</sequence>
<dbReference type="InterPro" id="IPR000515">
    <property type="entry name" value="MetI-like"/>
</dbReference>
<evidence type="ECO:0000256" key="6">
    <source>
        <dbReference type="ARBA" id="ARBA00022692"/>
    </source>
</evidence>
<feature type="transmembrane region" description="Helical" evidence="9">
    <location>
        <begin position="68"/>
        <end position="92"/>
    </location>
</feature>
<comment type="caution">
    <text evidence="11">The sequence shown here is derived from an EMBL/GenBank/DDBJ whole genome shotgun (WGS) entry which is preliminary data.</text>
</comment>
<keyword evidence="6 9" id="KW-0812">Transmembrane</keyword>
<protein>
    <submittedName>
        <fullName evidence="11">ABC transporter permease</fullName>
    </submittedName>
</protein>
<proteinExistence type="inferred from homology"/>
<evidence type="ECO:0000256" key="5">
    <source>
        <dbReference type="ARBA" id="ARBA00022519"/>
    </source>
</evidence>
<feature type="domain" description="ABC transmembrane type-1" evidence="10">
    <location>
        <begin position="33"/>
        <end position="232"/>
    </location>
</feature>
<keyword evidence="3 9" id="KW-0813">Transport</keyword>
<dbReference type="Proteomes" id="UP000238563">
    <property type="component" value="Unassembled WGS sequence"/>
</dbReference>
<gene>
    <name evidence="11" type="ORF">C5750_10435</name>
</gene>
<dbReference type="NCBIfam" id="TIGR01726">
    <property type="entry name" value="HEQRo_perm_3TM"/>
    <property type="match status" value="1"/>
</dbReference>
<evidence type="ECO:0000256" key="2">
    <source>
        <dbReference type="ARBA" id="ARBA00010072"/>
    </source>
</evidence>
<dbReference type="GO" id="GO:0043190">
    <property type="term" value="C:ATP-binding cassette (ABC) transporter complex"/>
    <property type="evidence" value="ECO:0007669"/>
    <property type="project" value="InterPro"/>
</dbReference>
<keyword evidence="4" id="KW-1003">Cell membrane</keyword>
<dbReference type="Pfam" id="PF00528">
    <property type="entry name" value="BPD_transp_1"/>
    <property type="match status" value="1"/>
</dbReference>
<keyword evidence="7 9" id="KW-1133">Transmembrane helix</keyword>
<keyword evidence="5" id="KW-0997">Cell inner membrane</keyword>
<dbReference type="SUPFAM" id="SSF161098">
    <property type="entry name" value="MetI-like"/>
    <property type="match status" value="1"/>
</dbReference>
<evidence type="ECO:0000256" key="4">
    <source>
        <dbReference type="ARBA" id="ARBA00022475"/>
    </source>
</evidence>
<feature type="transmembrane region" description="Helical" evidence="9">
    <location>
        <begin position="104"/>
        <end position="127"/>
    </location>
</feature>
<organism evidence="11 12">
    <name type="scientific">Phyllobacterium myrsinacearum</name>
    <dbReference type="NCBI Taxonomy" id="28101"/>
    <lineage>
        <taxon>Bacteria</taxon>
        <taxon>Pseudomonadati</taxon>
        <taxon>Pseudomonadota</taxon>
        <taxon>Alphaproteobacteria</taxon>
        <taxon>Hyphomicrobiales</taxon>
        <taxon>Phyllobacteriaceae</taxon>
        <taxon>Phyllobacterium</taxon>
    </lineage>
</organism>
<reference evidence="11 12" key="1">
    <citation type="submission" date="2018-02" db="EMBL/GenBank/DDBJ databases">
        <title>The draft genome of Phyllobacterium myrsinacearum DSM5892.</title>
        <authorList>
            <person name="Li L."/>
            <person name="Liu L."/>
            <person name="Zhang X."/>
            <person name="Wang T."/>
        </authorList>
    </citation>
    <scope>NUCLEOTIDE SEQUENCE [LARGE SCALE GENOMIC DNA]</scope>
    <source>
        <strain evidence="11 12">DSM 5892</strain>
    </source>
</reference>
<dbReference type="PROSITE" id="PS50928">
    <property type="entry name" value="ABC_TM1"/>
    <property type="match status" value="1"/>
</dbReference>
<dbReference type="RefSeq" id="WP_105733782.1">
    <property type="nucleotide sequence ID" value="NZ_PVBT01000002.1"/>
</dbReference>